<keyword evidence="7" id="KW-1185">Reference proteome</keyword>
<dbReference type="NCBIfam" id="TIGR00559">
    <property type="entry name" value="pdxJ"/>
    <property type="match status" value="1"/>
</dbReference>
<dbReference type="NCBIfam" id="NF003623">
    <property type="entry name" value="PRK05265.1-1"/>
    <property type="match status" value="1"/>
</dbReference>
<comment type="subunit">
    <text evidence="4">Homooctamer; tetramer of dimers.</text>
</comment>
<organism evidence="6 7">
    <name type="scientific">Roseofilum reptotaenium AO1-A</name>
    <dbReference type="NCBI Taxonomy" id="1925591"/>
    <lineage>
        <taxon>Bacteria</taxon>
        <taxon>Bacillati</taxon>
        <taxon>Cyanobacteriota</taxon>
        <taxon>Cyanophyceae</taxon>
        <taxon>Desertifilales</taxon>
        <taxon>Desertifilaceae</taxon>
        <taxon>Roseofilum</taxon>
    </lineage>
</organism>
<feature type="binding site" evidence="4">
    <location>
        <position position="45"/>
    </location>
    <ligand>
        <name>1-deoxy-D-xylulose 5-phosphate</name>
        <dbReference type="ChEBI" id="CHEBI:57792"/>
    </ligand>
</feature>
<dbReference type="InterPro" id="IPR036130">
    <property type="entry name" value="Pyridoxine-5'_phos_synth"/>
</dbReference>
<dbReference type="Proteomes" id="UP000183940">
    <property type="component" value="Unassembled WGS sequence"/>
</dbReference>
<feature type="active site" description="Proton acceptor" evidence="4">
    <location>
        <position position="70"/>
    </location>
</feature>
<keyword evidence="3 4" id="KW-0664">Pyridoxine biosynthesis</keyword>
<keyword evidence="1 4" id="KW-0963">Cytoplasm</keyword>
<feature type="active site" description="Proton donor" evidence="4">
    <location>
        <position position="191"/>
    </location>
</feature>
<comment type="caution">
    <text evidence="6">The sequence shown here is derived from an EMBL/GenBank/DDBJ whole genome shotgun (WGS) entry which is preliminary data.</text>
</comment>
<evidence type="ECO:0000313" key="6">
    <source>
        <dbReference type="EMBL" id="OJJ25021.1"/>
    </source>
</evidence>
<dbReference type="GO" id="GO:0008615">
    <property type="term" value="P:pyridoxine biosynthetic process"/>
    <property type="evidence" value="ECO:0007669"/>
    <property type="project" value="UniProtKB-UniRule"/>
</dbReference>
<dbReference type="InterPro" id="IPR004569">
    <property type="entry name" value="PyrdxlP_synth_PdxJ"/>
</dbReference>
<feature type="binding site" evidence="4">
    <location>
        <position position="100"/>
    </location>
    <ligand>
        <name>1-deoxy-D-xylulose 5-phosphate</name>
        <dbReference type="ChEBI" id="CHEBI:57792"/>
    </ligand>
</feature>
<feature type="binding site" evidence="4">
    <location>
        <position position="18"/>
    </location>
    <ligand>
        <name>3-amino-2-oxopropyl phosphate</name>
        <dbReference type="ChEBI" id="CHEBI:57279"/>
    </ligand>
</feature>
<name>A0A1L9QQR6_9CYAN</name>
<gene>
    <name evidence="4" type="primary">pdxJ</name>
    <name evidence="6" type="ORF">BI308_13345</name>
</gene>
<dbReference type="Pfam" id="PF03740">
    <property type="entry name" value="PdxJ"/>
    <property type="match status" value="1"/>
</dbReference>
<dbReference type="PANTHER" id="PTHR30456:SF0">
    <property type="entry name" value="PYRIDOXINE 5'-PHOSPHATE SYNTHASE"/>
    <property type="match status" value="1"/>
</dbReference>
<dbReference type="UniPathway" id="UPA00244">
    <property type="reaction ID" value="UER00313"/>
</dbReference>
<feature type="binding site" evidence="4">
    <location>
        <begin position="9"/>
        <end position="10"/>
    </location>
    <ligand>
        <name>1-deoxy-D-xylulose 5-phosphate</name>
        <dbReference type="ChEBI" id="CHEBI:57792"/>
    </ligand>
</feature>
<dbReference type="STRING" id="1925591.BI308_13345"/>
<dbReference type="HAMAP" id="MF_00279">
    <property type="entry name" value="PdxJ"/>
    <property type="match status" value="1"/>
</dbReference>
<feature type="active site" description="Proton acceptor" evidence="4">
    <location>
        <position position="43"/>
    </location>
</feature>
<evidence type="ECO:0000256" key="5">
    <source>
        <dbReference type="NCBIfam" id="TIGR00559"/>
    </source>
</evidence>
<sequence length="241" mass="26495">MPTLGVNIDHIATIRQARKTVEPDPVAAAVLAELGGADGITVHLREDRRHIQDRDVRLLRQTVRTHLNLEMAATEEMVAIALEIQPDYITLVPERREEVTTEGGLDVIAGGKRLANVVQTLQNAGIPVSLFIDPNLDQIKASADIEAKFIELHTGTYAEAHQEQEQQEQLDLLTQSCDRACTLGLRVNAGHGLTYWNVYPVACIPGMEELNIGHTIISRAVLVGLERAVREMKHAILGTTP</sequence>
<proteinExistence type="inferred from homology"/>
<dbReference type="GO" id="GO:0033856">
    <property type="term" value="F:pyridoxine 5'-phosphate synthase activity"/>
    <property type="evidence" value="ECO:0007669"/>
    <property type="project" value="UniProtKB-UniRule"/>
</dbReference>
<dbReference type="PANTHER" id="PTHR30456">
    <property type="entry name" value="PYRIDOXINE 5'-PHOSPHATE SYNTHASE"/>
    <property type="match status" value="1"/>
</dbReference>
<feature type="binding site" evidence="4">
    <location>
        <position position="7"/>
    </location>
    <ligand>
        <name>3-amino-2-oxopropyl phosphate</name>
        <dbReference type="ChEBI" id="CHEBI:57279"/>
    </ligand>
</feature>
<comment type="function">
    <text evidence="4">Catalyzes the complicated ring closure reaction between the two acyclic compounds 1-deoxy-D-xylulose-5-phosphate (DXP) and 3-amino-2-oxopropyl phosphate (1-amino-acetone-3-phosphate or AAP) to form pyridoxine 5'-phosphate (PNP) and inorganic phosphate.</text>
</comment>
<dbReference type="InterPro" id="IPR013785">
    <property type="entry name" value="Aldolase_TIM"/>
</dbReference>
<dbReference type="NCBIfam" id="NF003627">
    <property type="entry name" value="PRK05265.1-5"/>
    <property type="match status" value="1"/>
</dbReference>
<dbReference type="CDD" id="cd00003">
    <property type="entry name" value="PNPsynthase"/>
    <property type="match status" value="1"/>
</dbReference>
<evidence type="ECO:0000256" key="2">
    <source>
        <dbReference type="ARBA" id="ARBA00022679"/>
    </source>
</evidence>
<comment type="pathway">
    <text evidence="4">Cofactor biosynthesis; pyridoxine 5'-phosphate biosynthesis; pyridoxine 5'-phosphate from D-erythrose 4-phosphate: step 5/5.</text>
</comment>
<protein>
    <recommendedName>
        <fullName evidence="4 5">Pyridoxine 5'-phosphate synthase</fullName>
        <shortName evidence="4">PNP synthase</shortName>
        <ecNumber evidence="4 5">2.6.99.2</ecNumber>
    </recommendedName>
</protein>
<dbReference type="GO" id="GO:0005829">
    <property type="term" value="C:cytosol"/>
    <property type="evidence" value="ECO:0007669"/>
    <property type="project" value="TreeGrafter"/>
</dbReference>
<dbReference type="NCBIfam" id="NF003625">
    <property type="entry name" value="PRK05265.1-3"/>
    <property type="match status" value="1"/>
</dbReference>
<feature type="binding site" evidence="4">
    <location>
        <begin position="213"/>
        <end position="214"/>
    </location>
    <ligand>
        <name>3-amino-2-oxopropyl phosphate</name>
        <dbReference type="ChEBI" id="CHEBI:57279"/>
    </ligand>
</feature>
<evidence type="ECO:0000313" key="7">
    <source>
        <dbReference type="Proteomes" id="UP000183940"/>
    </source>
</evidence>
<dbReference type="SUPFAM" id="SSF63892">
    <property type="entry name" value="Pyridoxine 5'-phosphate synthase"/>
    <property type="match status" value="1"/>
</dbReference>
<feature type="site" description="Transition state stabilizer" evidence="4">
    <location>
        <position position="151"/>
    </location>
</feature>
<evidence type="ECO:0000256" key="4">
    <source>
        <dbReference type="HAMAP-Rule" id="MF_00279"/>
    </source>
</evidence>
<reference evidence="6" key="1">
    <citation type="submission" date="2016-10" db="EMBL/GenBank/DDBJ databases">
        <title>CRISPR-Cas defence system in Roseofilum reptotaenium: evidence of a bacteriophage-cyanobacterium arms race in the coral black band disease.</title>
        <authorList>
            <person name="Buerger P."/>
            <person name="Wood-Charlson E.M."/>
            <person name="Weynberg K.D."/>
            <person name="Willis B."/>
            <person name="Van Oppen M.J."/>
        </authorList>
    </citation>
    <scope>NUCLEOTIDE SEQUENCE [LARGE SCALE GENOMIC DNA]</scope>
    <source>
        <strain evidence="6">AO1-A</strain>
    </source>
</reference>
<comment type="similarity">
    <text evidence="4">Belongs to the PNP synthase family.</text>
</comment>
<comment type="catalytic activity">
    <reaction evidence="4">
        <text>3-amino-2-oxopropyl phosphate + 1-deoxy-D-xylulose 5-phosphate = pyridoxine 5'-phosphate + phosphate + 2 H2O + H(+)</text>
        <dbReference type="Rhea" id="RHEA:15265"/>
        <dbReference type="ChEBI" id="CHEBI:15377"/>
        <dbReference type="ChEBI" id="CHEBI:15378"/>
        <dbReference type="ChEBI" id="CHEBI:43474"/>
        <dbReference type="ChEBI" id="CHEBI:57279"/>
        <dbReference type="ChEBI" id="CHEBI:57792"/>
        <dbReference type="ChEBI" id="CHEBI:58589"/>
        <dbReference type="EC" id="2.6.99.2"/>
    </reaction>
</comment>
<dbReference type="EMBL" id="MLAW01000022">
    <property type="protein sequence ID" value="OJJ25021.1"/>
    <property type="molecule type" value="Genomic_DNA"/>
</dbReference>
<comment type="subcellular location">
    <subcellularLocation>
        <location evidence="4">Cytoplasm</location>
    </subcellularLocation>
</comment>
<feature type="binding site" evidence="4">
    <location>
        <position position="50"/>
    </location>
    <ligand>
        <name>1-deoxy-D-xylulose 5-phosphate</name>
        <dbReference type="ChEBI" id="CHEBI:57792"/>
    </ligand>
</feature>
<keyword evidence="2 4" id="KW-0808">Transferase</keyword>
<evidence type="ECO:0000256" key="3">
    <source>
        <dbReference type="ARBA" id="ARBA00023096"/>
    </source>
</evidence>
<dbReference type="AlphaFoldDB" id="A0A1L9QQR6"/>
<dbReference type="Gene3D" id="3.20.20.70">
    <property type="entry name" value="Aldolase class I"/>
    <property type="match status" value="1"/>
</dbReference>
<feature type="binding site" evidence="4">
    <location>
        <position position="192"/>
    </location>
    <ligand>
        <name>3-amino-2-oxopropyl phosphate</name>
        <dbReference type="ChEBI" id="CHEBI:57279"/>
    </ligand>
</feature>
<evidence type="ECO:0000256" key="1">
    <source>
        <dbReference type="ARBA" id="ARBA00022490"/>
    </source>
</evidence>
<dbReference type="EC" id="2.6.99.2" evidence="4 5"/>
<accession>A0A1L9QQR6</accession>